<dbReference type="SUPFAM" id="SSF49562">
    <property type="entry name" value="C2 domain (Calcium/lipid-binding domain, CaLB)"/>
    <property type="match status" value="1"/>
</dbReference>
<dbReference type="GeneID" id="130728185"/>
<protein>
    <recommendedName>
        <fullName evidence="1">C2 domain-containing protein</fullName>
    </recommendedName>
</protein>
<dbReference type="Gene3D" id="2.60.40.150">
    <property type="entry name" value="C2 domain"/>
    <property type="match status" value="1"/>
</dbReference>
<evidence type="ECO:0000313" key="2">
    <source>
        <dbReference type="EMBL" id="AFK46253.1"/>
    </source>
</evidence>
<proteinExistence type="evidence at transcript level"/>
<dbReference type="SMART" id="SM00239">
    <property type="entry name" value="C2"/>
    <property type="match status" value="1"/>
</dbReference>
<feature type="domain" description="C2" evidence="1">
    <location>
        <begin position="1"/>
        <end position="116"/>
    </location>
</feature>
<organism evidence="2">
    <name type="scientific">Lotus japonicus</name>
    <name type="common">Lotus corniculatus var. japonicus</name>
    <dbReference type="NCBI Taxonomy" id="34305"/>
    <lineage>
        <taxon>Eukaryota</taxon>
        <taxon>Viridiplantae</taxon>
        <taxon>Streptophyta</taxon>
        <taxon>Embryophyta</taxon>
        <taxon>Tracheophyta</taxon>
        <taxon>Spermatophyta</taxon>
        <taxon>Magnoliopsida</taxon>
        <taxon>eudicotyledons</taxon>
        <taxon>Gunneridae</taxon>
        <taxon>Pentapetalae</taxon>
        <taxon>rosids</taxon>
        <taxon>fabids</taxon>
        <taxon>Fabales</taxon>
        <taxon>Fabaceae</taxon>
        <taxon>Papilionoideae</taxon>
        <taxon>50 kb inversion clade</taxon>
        <taxon>NPAAA clade</taxon>
        <taxon>Hologalegina</taxon>
        <taxon>robinioid clade</taxon>
        <taxon>Loteae</taxon>
        <taxon>Lotus</taxon>
    </lineage>
</organism>
<reference evidence="2" key="1">
    <citation type="submission" date="2012-05" db="EMBL/GenBank/DDBJ databases">
        <authorList>
            <person name="Krishnakumar V."/>
            <person name="Cheung F."/>
            <person name="Xiao Y."/>
            <person name="Chan A."/>
            <person name="Moskal W.A."/>
            <person name="Town C.D."/>
        </authorList>
    </citation>
    <scope>NUCLEOTIDE SEQUENCE</scope>
</reference>
<dbReference type="OrthoDB" id="884464at2759"/>
<dbReference type="Pfam" id="PF00168">
    <property type="entry name" value="C2"/>
    <property type="match status" value="1"/>
</dbReference>
<name>I3T161_LOTJA</name>
<dbReference type="AlphaFoldDB" id="I3T161"/>
<dbReference type="RefSeq" id="XP_057435536.1">
    <property type="nucleotide sequence ID" value="XM_057579553.1"/>
</dbReference>
<accession>I3T161</accession>
<dbReference type="PANTHER" id="PTHR32246">
    <property type="entry name" value="INGRESSION PROTEIN FIC1"/>
    <property type="match status" value="1"/>
</dbReference>
<dbReference type="PROSITE" id="PS50004">
    <property type="entry name" value="C2"/>
    <property type="match status" value="1"/>
</dbReference>
<dbReference type="EMBL" id="BT146459">
    <property type="protein sequence ID" value="AFK46253.1"/>
    <property type="molecule type" value="mRNA"/>
</dbReference>
<evidence type="ECO:0000259" key="1">
    <source>
        <dbReference type="PROSITE" id="PS50004"/>
    </source>
</evidence>
<sequence length="186" mass="20527">MDSKSHTHRTERTLELTVLSAEDLRVDRNLNTENIYVVVRAESIHSYATGTAGSNSNSHNNFSWNEKLLVDMPVHARSITLEVKCKTSRGSGSKDIGVARVAVSDFLGGSVPDDCLQFLSYRLRNWEGKRNGVVNFSVRLRTRERVAATPEMVVGSCGFQISRVSVTGGVVTGVPLLWNNYASRNV</sequence>
<dbReference type="KEGG" id="lja:130728185"/>
<dbReference type="PANTHER" id="PTHR32246:SF74">
    <property type="entry name" value="BON1-ASSOCIATED-LIKE PROTEIN"/>
    <property type="match status" value="1"/>
</dbReference>
<dbReference type="InterPro" id="IPR035892">
    <property type="entry name" value="C2_domain_sf"/>
</dbReference>
<dbReference type="InterPro" id="IPR000008">
    <property type="entry name" value="C2_dom"/>
</dbReference>